<protein>
    <recommendedName>
        <fullName evidence="5">Zn(2)-C6 fungal-type domain-containing protein</fullName>
    </recommendedName>
</protein>
<name>A0A9P9JSU0_FUSRE</name>
<dbReference type="EMBL" id="JAGMUX010000037">
    <property type="protein sequence ID" value="KAH7205430.1"/>
    <property type="molecule type" value="Genomic_DNA"/>
</dbReference>
<organism evidence="6 7">
    <name type="scientific">Fusarium redolens</name>
    <dbReference type="NCBI Taxonomy" id="48865"/>
    <lineage>
        <taxon>Eukaryota</taxon>
        <taxon>Fungi</taxon>
        <taxon>Dikarya</taxon>
        <taxon>Ascomycota</taxon>
        <taxon>Pezizomycotina</taxon>
        <taxon>Sordariomycetes</taxon>
        <taxon>Hypocreomycetidae</taxon>
        <taxon>Hypocreales</taxon>
        <taxon>Nectriaceae</taxon>
        <taxon>Fusarium</taxon>
        <taxon>Fusarium redolens species complex</taxon>
    </lineage>
</organism>
<dbReference type="GeneID" id="70224561"/>
<keyword evidence="3" id="KW-0804">Transcription</keyword>
<accession>A0A9P9JSU0</accession>
<dbReference type="SMART" id="SM00066">
    <property type="entry name" value="GAL4"/>
    <property type="match status" value="1"/>
</dbReference>
<dbReference type="PRINTS" id="PR00755">
    <property type="entry name" value="AFLATOXINBRP"/>
</dbReference>
<proteinExistence type="predicted"/>
<evidence type="ECO:0000313" key="6">
    <source>
        <dbReference type="EMBL" id="KAH7205430.1"/>
    </source>
</evidence>
<dbReference type="InterPro" id="IPR001138">
    <property type="entry name" value="Zn2Cys6_DnaBD"/>
</dbReference>
<dbReference type="OrthoDB" id="3251668at2759"/>
<evidence type="ECO:0000256" key="2">
    <source>
        <dbReference type="ARBA" id="ARBA00023125"/>
    </source>
</evidence>
<dbReference type="CDD" id="cd00067">
    <property type="entry name" value="GAL4"/>
    <property type="match status" value="1"/>
</dbReference>
<dbReference type="Gene3D" id="4.10.240.10">
    <property type="entry name" value="Zn(2)-C6 fungal-type DNA-binding domain"/>
    <property type="match status" value="1"/>
</dbReference>
<dbReference type="Proteomes" id="UP000720189">
    <property type="component" value="Unassembled WGS sequence"/>
</dbReference>
<dbReference type="PANTHER" id="PTHR31069:SF32">
    <property type="entry name" value="ARGININE METABOLISM REGULATION PROTEIN II"/>
    <property type="match status" value="1"/>
</dbReference>
<comment type="caution">
    <text evidence="6">The sequence shown here is derived from an EMBL/GenBank/DDBJ whole genome shotgun (WGS) entry which is preliminary data.</text>
</comment>
<feature type="domain" description="Zn(2)-C6 fungal-type" evidence="5">
    <location>
        <begin position="27"/>
        <end position="57"/>
    </location>
</feature>
<keyword evidence="2" id="KW-0238">DNA-binding</keyword>
<evidence type="ECO:0000259" key="5">
    <source>
        <dbReference type="PROSITE" id="PS50048"/>
    </source>
</evidence>
<keyword evidence="1" id="KW-0805">Transcription regulation</keyword>
<dbReference type="InterPro" id="IPR050675">
    <property type="entry name" value="OAF3"/>
</dbReference>
<sequence>MRTCLSDNLTYMGSICRSRSARRNRTGCWNCKNQKRRCSEEHPSCSRCVRQGLACSYGLRLQWEDEMRCAGIASGRAAQHNRTPETTYYLLPVPRGRLRWLHTTADEVRRYSYEDASRTPDEPADGPLAALKLSLPAPLSSLPSLEHNDGTLLQYYKPWNIGTNPD</sequence>
<dbReference type="RefSeq" id="XP_046041023.1">
    <property type="nucleotide sequence ID" value="XM_046194607.1"/>
</dbReference>
<dbReference type="InterPro" id="IPR036864">
    <property type="entry name" value="Zn2-C6_fun-type_DNA-bd_sf"/>
</dbReference>
<keyword evidence="4" id="KW-0539">Nucleus</keyword>
<dbReference type="PROSITE" id="PS00463">
    <property type="entry name" value="ZN2_CY6_FUNGAL_1"/>
    <property type="match status" value="1"/>
</dbReference>
<evidence type="ECO:0000256" key="1">
    <source>
        <dbReference type="ARBA" id="ARBA00023015"/>
    </source>
</evidence>
<evidence type="ECO:0000313" key="7">
    <source>
        <dbReference type="Proteomes" id="UP000720189"/>
    </source>
</evidence>
<dbReference type="GO" id="GO:0003677">
    <property type="term" value="F:DNA binding"/>
    <property type="evidence" value="ECO:0007669"/>
    <property type="project" value="UniProtKB-KW"/>
</dbReference>
<keyword evidence="7" id="KW-1185">Reference proteome</keyword>
<evidence type="ECO:0000256" key="3">
    <source>
        <dbReference type="ARBA" id="ARBA00023163"/>
    </source>
</evidence>
<dbReference type="PANTHER" id="PTHR31069">
    <property type="entry name" value="OLEATE-ACTIVATED TRANSCRIPTION FACTOR 1-RELATED"/>
    <property type="match status" value="1"/>
</dbReference>
<evidence type="ECO:0000256" key="4">
    <source>
        <dbReference type="ARBA" id="ARBA00023242"/>
    </source>
</evidence>
<reference evidence="6" key="1">
    <citation type="journal article" date="2021" name="Nat. Commun.">
        <title>Genetic determinants of endophytism in the Arabidopsis root mycobiome.</title>
        <authorList>
            <person name="Mesny F."/>
            <person name="Miyauchi S."/>
            <person name="Thiergart T."/>
            <person name="Pickel B."/>
            <person name="Atanasova L."/>
            <person name="Karlsson M."/>
            <person name="Huettel B."/>
            <person name="Barry K.W."/>
            <person name="Haridas S."/>
            <person name="Chen C."/>
            <person name="Bauer D."/>
            <person name="Andreopoulos W."/>
            <person name="Pangilinan J."/>
            <person name="LaButti K."/>
            <person name="Riley R."/>
            <person name="Lipzen A."/>
            <person name="Clum A."/>
            <person name="Drula E."/>
            <person name="Henrissat B."/>
            <person name="Kohler A."/>
            <person name="Grigoriev I.V."/>
            <person name="Martin F.M."/>
            <person name="Hacquard S."/>
        </authorList>
    </citation>
    <scope>NUCLEOTIDE SEQUENCE</scope>
    <source>
        <strain evidence="6">MPI-CAGE-AT-0023</strain>
    </source>
</reference>
<dbReference type="Pfam" id="PF00172">
    <property type="entry name" value="Zn_clus"/>
    <property type="match status" value="1"/>
</dbReference>
<dbReference type="PROSITE" id="PS50048">
    <property type="entry name" value="ZN2_CY6_FUNGAL_2"/>
    <property type="match status" value="1"/>
</dbReference>
<dbReference type="GO" id="GO:0000981">
    <property type="term" value="F:DNA-binding transcription factor activity, RNA polymerase II-specific"/>
    <property type="evidence" value="ECO:0007669"/>
    <property type="project" value="InterPro"/>
</dbReference>
<dbReference type="AlphaFoldDB" id="A0A9P9JSU0"/>
<gene>
    <name evidence="6" type="ORF">BKA55DRAFT_586782</name>
</gene>
<dbReference type="GO" id="GO:0008270">
    <property type="term" value="F:zinc ion binding"/>
    <property type="evidence" value="ECO:0007669"/>
    <property type="project" value="InterPro"/>
</dbReference>
<dbReference type="SUPFAM" id="SSF57701">
    <property type="entry name" value="Zn2/Cys6 DNA-binding domain"/>
    <property type="match status" value="1"/>
</dbReference>